<evidence type="ECO:0000313" key="1">
    <source>
        <dbReference type="EMBL" id="QSX09540.1"/>
    </source>
</evidence>
<organism evidence="1 2">
    <name type="scientific">Alkalibacter rhizosphaerae</name>
    <dbReference type="NCBI Taxonomy" id="2815577"/>
    <lineage>
        <taxon>Bacteria</taxon>
        <taxon>Bacillati</taxon>
        <taxon>Bacillota</taxon>
        <taxon>Clostridia</taxon>
        <taxon>Eubacteriales</taxon>
        <taxon>Eubacteriaceae</taxon>
        <taxon>Alkalibacter</taxon>
    </lineage>
</organism>
<name>A0A974XIT1_9FIRM</name>
<keyword evidence="2" id="KW-1185">Reference proteome</keyword>
<dbReference type="Pfam" id="PF05521">
    <property type="entry name" value="Phage_HCP"/>
    <property type="match status" value="1"/>
</dbReference>
<gene>
    <name evidence="1" type="ORF">J0B03_05615</name>
</gene>
<accession>A0A974XIT1</accession>
<dbReference type="EMBL" id="CP071444">
    <property type="protein sequence ID" value="QSX09540.1"/>
    <property type="molecule type" value="Genomic_DNA"/>
</dbReference>
<dbReference type="KEGG" id="alka:J0B03_05615"/>
<proteinExistence type="predicted"/>
<evidence type="ECO:0000313" key="2">
    <source>
        <dbReference type="Proteomes" id="UP000663499"/>
    </source>
</evidence>
<dbReference type="Proteomes" id="UP000663499">
    <property type="component" value="Chromosome"/>
</dbReference>
<dbReference type="InterPro" id="IPR038666">
    <property type="entry name" value="SSP1_head-tail_sf"/>
</dbReference>
<reference evidence="1" key="1">
    <citation type="submission" date="2021-03" db="EMBL/GenBank/DDBJ databases">
        <title>Alkalibacter marinus sp. nov., isolated from tidal flat sediment.</title>
        <authorList>
            <person name="Namirimu T."/>
            <person name="Yang J.-A."/>
            <person name="Yang S.-H."/>
            <person name="Kim Y.-J."/>
            <person name="Kwon K.K."/>
        </authorList>
    </citation>
    <scope>NUCLEOTIDE SEQUENCE</scope>
    <source>
        <strain evidence="1">ES005</strain>
    </source>
</reference>
<sequence>MSYGMMRSEIEIYSTVPSKDAEGFATKEDQLFFITKAYKEEQRGSEAWKNRAAFSTATTLFRFRKPPEVEILTEYLLVCKGVRYNILSVEDVRDKGMYVEVLAERVTGSKG</sequence>
<dbReference type="InterPro" id="IPR008767">
    <property type="entry name" value="Phage_SPP1_head-tail_adaptor"/>
</dbReference>
<protein>
    <submittedName>
        <fullName evidence="1">Head-tail adaptor protein</fullName>
    </submittedName>
</protein>
<dbReference type="Gene3D" id="2.40.10.270">
    <property type="entry name" value="Bacteriophage SPP1 head-tail adaptor protein"/>
    <property type="match status" value="1"/>
</dbReference>
<dbReference type="RefSeq" id="WP_207300871.1">
    <property type="nucleotide sequence ID" value="NZ_CP071444.1"/>
</dbReference>
<dbReference type="AlphaFoldDB" id="A0A974XIT1"/>